<protein>
    <submittedName>
        <fullName evidence="1">Uncharacterized protein</fullName>
    </submittedName>
</protein>
<organism evidence="1">
    <name type="scientific">Arundo donax</name>
    <name type="common">Giant reed</name>
    <name type="synonym">Donax arundinaceus</name>
    <dbReference type="NCBI Taxonomy" id="35708"/>
    <lineage>
        <taxon>Eukaryota</taxon>
        <taxon>Viridiplantae</taxon>
        <taxon>Streptophyta</taxon>
        <taxon>Embryophyta</taxon>
        <taxon>Tracheophyta</taxon>
        <taxon>Spermatophyta</taxon>
        <taxon>Magnoliopsida</taxon>
        <taxon>Liliopsida</taxon>
        <taxon>Poales</taxon>
        <taxon>Poaceae</taxon>
        <taxon>PACMAD clade</taxon>
        <taxon>Arundinoideae</taxon>
        <taxon>Arundineae</taxon>
        <taxon>Arundo</taxon>
    </lineage>
</organism>
<evidence type="ECO:0000313" key="1">
    <source>
        <dbReference type="EMBL" id="JAD69781.1"/>
    </source>
</evidence>
<proteinExistence type="predicted"/>
<reference evidence="1" key="2">
    <citation type="journal article" date="2015" name="Data Brief">
        <title>Shoot transcriptome of the giant reed, Arundo donax.</title>
        <authorList>
            <person name="Barrero R.A."/>
            <person name="Guerrero F.D."/>
            <person name="Moolhuijzen P."/>
            <person name="Goolsby J.A."/>
            <person name="Tidwell J."/>
            <person name="Bellgard S.E."/>
            <person name="Bellgard M.I."/>
        </authorList>
    </citation>
    <scope>NUCLEOTIDE SEQUENCE</scope>
    <source>
        <tissue evidence="1">Shoot tissue taken approximately 20 cm above the soil surface</tissue>
    </source>
</reference>
<accession>A0A0A9C2H5</accession>
<name>A0A0A9C2H5_ARUDO</name>
<sequence>MVANWYSTIRLFSSRQ</sequence>
<dbReference type="AlphaFoldDB" id="A0A0A9C2H5"/>
<dbReference type="EMBL" id="GBRH01228114">
    <property type="protein sequence ID" value="JAD69781.1"/>
    <property type="molecule type" value="Transcribed_RNA"/>
</dbReference>
<reference evidence="1" key="1">
    <citation type="submission" date="2014-09" db="EMBL/GenBank/DDBJ databases">
        <authorList>
            <person name="Magalhaes I.L.F."/>
            <person name="Oliveira U."/>
            <person name="Santos F.R."/>
            <person name="Vidigal T.H.D.A."/>
            <person name="Brescovit A.D."/>
            <person name="Santos A.J."/>
        </authorList>
    </citation>
    <scope>NUCLEOTIDE SEQUENCE</scope>
    <source>
        <tissue evidence="1">Shoot tissue taken approximately 20 cm above the soil surface</tissue>
    </source>
</reference>